<feature type="DNA-binding region" description="HMG box" evidence="1">
    <location>
        <begin position="10"/>
        <end position="78"/>
    </location>
</feature>
<feature type="domain" description="HMG box" evidence="2">
    <location>
        <begin position="10"/>
        <end position="78"/>
    </location>
</feature>
<evidence type="ECO:0000313" key="4">
    <source>
        <dbReference type="Proteomes" id="UP001210925"/>
    </source>
</evidence>
<evidence type="ECO:0000259" key="2">
    <source>
        <dbReference type="PROSITE" id="PS50118"/>
    </source>
</evidence>
<dbReference type="InterPro" id="IPR009071">
    <property type="entry name" value="HMG_box_dom"/>
</dbReference>
<keyword evidence="4" id="KW-1185">Reference proteome</keyword>
<sequence length="113" mass="13566">MSLKKIQTKENLPLNGFFLYKKQHYQKIKEEFNLSKSNQVTAIAAKRWALEPKSVKDQYRVKAKEQFKIYKQTRQTEVQKLTDLSKLIPEPLHEDKDFIRLEQELFSEMHLIL</sequence>
<dbReference type="GO" id="GO:0003677">
    <property type="term" value="F:DNA binding"/>
    <property type="evidence" value="ECO:0007669"/>
    <property type="project" value="UniProtKB-UniRule"/>
</dbReference>
<dbReference type="EMBL" id="JADGKB010000211">
    <property type="protein sequence ID" value="KAJ3250965.1"/>
    <property type="molecule type" value="Genomic_DNA"/>
</dbReference>
<keyword evidence="1" id="KW-0238">DNA-binding</keyword>
<dbReference type="PROSITE" id="PS50118">
    <property type="entry name" value="HMG_BOX_2"/>
    <property type="match status" value="1"/>
</dbReference>
<dbReference type="InterPro" id="IPR036910">
    <property type="entry name" value="HMG_box_dom_sf"/>
</dbReference>
<dbReference type="GO" id="GO:0005634">
    <property type="term" value="C:nucleus"/>
    <property type="evidence" value="ECO:0007669"/>
    <property type="project" value="UniProtKB-UniRule"/>
</dbReference>
<name>A0AAD5UCN2_9FUNG</name>
<proteinExistence type="predicted"/>
<organism evidence="3 4">
    <name type="scientific">Boothiomyces macroporosus</name>
    <dbReference type="NCBI Taxonomy" id="261099"/>
    <lineage>
        <taxon>Eukaryota</taxon>
        <taxon>Fungi</taxon>
        <taxon>Fungi incertae sedis</taxon>
        <taxon>Chytridiomycota</taxon>
        <taxon>Chytridiomycota incertae sedis</taxon>
        <taxon>Chytridiomycetes</taxon>
        <taxon>Rhizophydiales</taxon>
        <taxon>Terramycetaceae</taxon>
        <taxon>Boothiomyces</taxon>
    </lineage>
</organism>
<keyword evidence="1" id="KW-0539">Nucleus</keyword>
<dbReference type="Proteomes" id="UP001210925">
    <property type="component" value="Unassembled WGS sequence"/>
</dbReference>
<dbReference type="SUPFAM" id="SSF47095">
    <property type="entry name" value="HMG-box"/>
    <property type="match status" value="1"/>
</dbReference>
<accession>A0AAD5UCN2</accession>
<evidence type="ECO:0000256" key="1">
    <source>
        <dbReference type="PROSITE-ProRule" id="PRU00267"/>
    </source>
</evidence>
<dbReference type="Gene3D" id="1.10.30.10">
    <property type="entry name" value="High mobility group box domain"/>
    <property type="match status" value="1"/>
</dbReference>
<protein>
    <recommendedName>
        <fullName evidence="2">HMG box domain-containing protein</fullName>
    </recommendedName>
</protein>
<reference evidence="3" key="1">
    <citation type="submission" date="2020-05" db="EMBL/GenBank/DDBJ databases">
        <title>Phylogenomic resolution of chytrid fungi.</title>
        <authorList>
            <person name="Stajich J.E."/>
            <person name="Amses K."/>
            <person name="Simmons R."/>
            <person name="Seto K."/>
            <person name="Myers J."/>
            <person name="Bonds A."/>
            <person name="Quandt C.A."/>
            <person name="Barry K."/>
            <person name="Liu P."/>
            <person name="Grigoriev I."/>
            <person name="Longcore J.E."/>
            <person name="James T.Y."/>
        </authorList>
    </citation>
    <scope>NUCLEOTIDE SEQUENCE</scope>
    <source>
        <strain evidence="3">PLAUS21</strain>
    </source>
</reference>
<gene>
    <name evidence="3" type="ORF">HK103_003030</name>
</gene>
<comment type="caution">
    <text evidence="3">The sequence shown here is derived from an EMBL/GenBank/DDBJ whole genome shotgun (WGS) entry which is preliminary data.</text>
</comment>
<dbReference type="AlphaFoldDB" id="A0AAD5UCN2"/>
<evidence type="ECO:0000313" key="3">
    <source>
        <dbReference type="EMBL" id="KAJ3250965.1"/>
    </source>
</evidence>
<dbReference type="Pfam" id="PF00505">
    <property type="entry name" value="HMG_box"/>
    <property type="match status" value="1"/>
</dbReference>